<evidence type="ECO:0000313" key="20">
    <source>
        <dbReference type="Proteomes" id="UP001597361"/>
    </source>
</evidence>
<comment type="caution">
    <text evidence="19">The sequence shown here is derived from an EMBL/GenBank/DDBJ whole genome shotgun (WGS) entry which is preliminary data.</text>
</comment>
<keyword evidence="20" id="KW-1185">Reference proteome</keyword>
<evidence type="ECO:0000259" key="18">
    <source>
        <dbReference type="Pfam" id="PF07715"/>
    </source>
</evidence>
<keyword evidence="12 19" id="KW-0675">Receptor</keyword>
<dbReference type="NCBIfam" id="TIGR01783">
    <property type="entry name" value="TonB-siderophor"/>
    <property type="match status" value="1"/>
</dbReference>
<evidence type="ECO:0000313" key="19">
    <source>
        <dbReference type="EMBL" id="MFD2034998.1"/>
    </source>
</evidence>
<reference evidence="20" key="1">
    <citation type="journal article" date="2019" name="Int. J. Syst. Evol. Microbiol.">
        <title>The Global Catalogue of Microorganisms (GCM) 10K type strain sequencing project: providing services to taxonomists for standard genome sequencing and annotation.</title>
        <authorList>
            <consortium name="The Broad Institute Genomics Platform"/>
            <consortium name="The Broad Institute Genome Sequencing Center for Infectious Disease"/>
            <person name="Wu L."/>
            <person name="Ma J."/>
        </authorList>
    </citation>
    <scope>NUCLEOTIDE SEQUENCE [LARGE SCALE GENOMIC DNA]</scope>
    <source>
        <strain evidence="20">CGMCC 1.15180</strain>
    </source>
</reference>
<accession>A0ABW4VJT7</accession>
<name>A0ABW4VJT7_9BACT</name>
<evidence type="ECO:0000256" key="2">
    <source>
        <dbReference type="ARBA" id="ARBA00009810"/>
    </source>
</evidence>
<feature type="signal peptide" evidence="16">
    <location>
        <begin position="1"/>
        <end position="34"/>
    </location>
</feature>
<dbReference type="Pfam" id="PF07715">
    <property type="entry name" value="Plug"/>
    <property type="match status" value="1"/>
</dbReference>
<evidence type="ECO:0000256" key="14">
    <source>
        <dbReference type="PROSITE-ProRule" id="PRU01360"/>
    </source>
</evidence>
<sequence length="784" mass="88512">MKNYMYNPIARDQKSLATYLFILLSFSCFSTTQAQQNTASIQGKVLTEKGLPLPFANVHLKDKNKGALTGEKGHFSIEQVSAGKYLLVISHLGYTTKEIQIKLENGQALSVPAVRLLENGSDLNEFTVTDKRINPYGNKKTVYVARMPLKNLENPQVFSIVNKELMEEQIMTDIKEPLRSAPGVVPADYITGMFSIVSRGFRVWSYARNGLATSVWRSGTEIANLERIELIKGPSGTLFGSNVSSFGGAINLVTKKPHSEFDGQLGYGLGSFGLSRFNVDVNSPLNKEKTLLFRLNAVHHQQNSFNEFGRGKRLAVAPSLSYQVNDRLSILFDLEYMKSLSTRLPMTLLESGADFGSFKDIPMEFEKSFFLNDLQSDSEAIKYFTRIQYQLGDNWTSTTDISHINEYNENGYQPYHQWIDKTTVLPYVVNFGPRERTSANFQQNFNGTFYTGQFHHNMLVGLSYEYLHESTISRRSFSFDTLAMPQSYRHIGKTKVDQVLADPSVVTSGLLGQNSLGAYISDVIKWTDRLSTMLSVRWDRFERTEGSPFTQTAFSPKLGLIYQPVKDQVSLFVNYMNGFQNQAPRDQPDGSIFIPNPVFANQMEGGVKTELMGNKLNATISYYHISIDNAIRMGDDQFTFQDGKQVSKGVEVELIANPIPGLNIVTGYGFNENKIVRAESFEGNLVQGAPQHMINYWVSYRMPIKSIKGIGLGVGGNQVSETYYNASNTMVIPSYHLLNATAFYEKDQWRLGLKLNNITNERYWDISGNHQFTRNFVTNFLFRF</sequence>
<dbReference type="Gene3D" id="2.170.130.10">
    <property type="entry name" value="TonB-dependent receptor, plug domain"/>
    <property type="match status" value="1"/>
</dbReference>
<keyword evidence="6 14" id="KW-0812">Transmembrane</keyword>
<keyword evidence="3 14" id="KW-0813">Transport</keyword>
<feature type="chain" id="PRO_5046558639" evidence="16">
    <location>
        <begin position="35"/>
        <end position="784"/>
    </location>
</feature>
<keyword evidence="7 16" id="KW-0732">Signal</keyword>
<evidence type="ECO:0000256" key="16">
    <source>
        <dbReference type="SAM" id="SignalP"/>
    </source>
</evidence>
<dbReference type="InterPro" id="IPR039426">
    <property type="entry name" value="TonB-dep_rcpt-like"/>
</dbReference>
<evidence type="ECO:0000256" key="6">
    <source>
        <dbReference type="ARBA" id="ARBA00022692"/>
    </source>
</evidence>
<dbReference type="InterPro" id="IPR036942">
    <property type="entry name" value="Beta-barrel_TonB_sf"/>
</dbReference>
<dbReference type="Gene3D" id="2.60.40.1120">
    <property type="entry name" value="Carboxypeptidase-like, regulatory domain"/>
    <property type="match status" value="1"/>
</dbReference>
<dbReference type="InterPro" id="IPR000531">
    <property type="entry name" value="Beta-barrel_TonB"/>
</dbReference>
<protein>
    <submittedName>
        <fullName evidence="19">TonB-dependent siderophore receptor</fullName>
    </submittedName>
</protein>
<keyword evidence="8" id="KW-0408">Iron</keyword>
<dbReference type="InterPro" id="IPR008969">
    <property type="entry name" value="CarboxyPept-like_regulatory"/>
</dbReference>
<keyword evidence="4 14" id="KW-1134">Transmembrane beta strand</keyword>
<dbReference type="Proteomes" id="UP001597361">
    <property type="component" value="Unassembled WGS sequence"/>
</dbReference>
<evidence type="ECO:0000256" key="10">
    <source>
        <dbReference type="ARBA" id="ARBA00023077"/>
    </source>
</evidence>
<keyword evidence="13 14" id="KW-0998">Cell outer membrane</keyword>
<evidence type="ECO:0000256" key="7">
    <source>
        <dbReference type="ARBA" id="ARBA00022729"/>
    </source>
</evidence>
<feature type="domain" description="TonB-dependent receptor plug" evidence="18">
    <location>
        <begin position="152"/>
        <end position="242"/>
    </location>
</feature>
<evidence type="ECO:0000259" key="17">
    <source>
        <dbReference type="Pfam" id="PF00593"/>
    </source>
</evidence>
<dbReference type="InterPro" id="IPR037066">
    <property type="entry name" value="Plug_dom_sf"/>
</dbReference>
<dbReference type="SUPFAM" id="SSF56935">
    <property type="entry name" value="Porins"/>
    <property type="match status" value="1"/>
</dbReference>
<organism evidence="19 20">
    <name type="scientific">Belliella marina</name>
    <dbReference type="NCBI Taxonomy" id="1644146"/>
    <lineage>
        <taxon>Bacteria</taxon>
        <taxon>Pseudomonadati</taxon>
        <taxon>Bacteroidota</taxon>
        <taxon>Cytophagia</taxon>
        <taxon>Cytophagales</taxon>
        <taxon>Cyclobacteriaceae</taxon>
        <taxon>Belliella</taxon>
    </lineage>
</organism>
<evidence type="ECO:0000256" key="4">
    <source>
        <dbReference type="ARBA" id="ARBA00022452"/>
    </source>
</evidence>
<gene>
    <name evidence="19" type="ORF">ACFSKL_09360</name>
</gene>
<comment type="subcellular location">
    <subcellularLocation>
        <location evidence="1 14">Cell outer membrane</location>
        <topology evidence="1 14">Multi-pass membrane protein</topology>
    </subcellularLocation>
</comment>
<evidence type="ECO:0000256" key="15">
    <source>
        <dbReference type="RuleBase" id="RU003357"/>
    </source>
</evidence>
<dbReference type="Pfam" id="PF00593">
    <property type="entry name" value="TonB_dep_Rec_b-barrel"/>
    <property type="match status" value="1"/>
</dbReference>
<evidence type="ECO:0000256" key="11">
    <source>
        <dbReference type="ARBA" id="ARBA00023136"/>
    </source>
</evidence>
<keyword evidence="9" id="KW-0406">Ion transport</keyword>
<dbReference type="InterPro" id="IPR012910">
    <property type="entry name" value="Plug_dom"/>
</dbReference>
<dbReference type="CDD" id="cd01347">
    <property type="entry name" value="ligand_gated_channel"/>
    <property type="match status" value="1"/>
</dbReference>
<dbReference type="InterPro" id="IPR010105">
    <property type="entry name" value="TonB_sidphr_rcpt"/>
</dbReference>
<evidence type="ECO:0000256" key="5">
    <source>
        <dbReference type="ARBA" id="ARBA00022496"/>
    </source>
</evidence>
<proteinExistence type="inferred from homology"/>
<evidence type="ECO:0000256" key="13">
    <source>
        <dbReference type="ARBA" id="ARBA00023237"/>
    </source>
</evidence>
<evidence type="ECO:0000256" key="12">
    <source>
        <dbReference type="ARBA" id="ARBA00023170"/>
    </source>
</evidence>
<dbReference type="Gene3D" id="2.40.170.20">
    <property type="entry name" value="TonB-dependent receptor, beta-barrel domain"/>
    <property type="match status" value="1"/>
</dbReference>
<dbReference type="EMBL" id="JBHUHR010000025">
    <property type="protein sequence ID" value="MFD2034998.1"/>
    <property type="molecule type" value="Genomic_DNA"/>
</dbReference>
<evidence type="ECO:0000256" key="3">
    <source>
        <dbReference type="ARBA" id="ARBA00022448"/>
    </source>
</evidence>
<dbReference type="SUPFAM" id="SSF49464">
    <property type="entry name" value="Carboxypeptidase regulatory domain-like"/>
    <property type="match status" value="1"/>
</dbReference>
<keyword evidence="10 15" id="KW-0798">TonB box</keyword>
<dbReference type="RefSeq" id="WP_376885643.1">
    <property type="nucleotide sequence ID" value="NZ_JBHUHR010000025.1"/>
</dbReference>
<evidence type="ECO:0000256" key="1">
    <source>
        <dbReference type="ARBA" id="ARBA00004571"/>
    </source>
</evidence>
<dbReference type="PROSITE" id="PS52016">
    <property type="entry name" value="TONB_DEPENDENT_REC_3"/>
    <property type="match status" value="1"/>
</dbReference>
<keyword evidence="5" id="KW-0410">Iron transport</keyword>
<dbReference type="PANTHER" id="PTHR32552">
    <property type="entry name" value="FERRICHROME IRON RECEPTOR-RELATED"/>
    <property type="match status" value="1"/>
</dbReference>
<comment type="similarity">
    <text evidence="2 14 15">Belongs to the TonB-dependent receptor family.</text>
</comment>
<evidence type="ECO:0000256" key="9">
    <source>
        <dbReference type="ARBA" id="ARBA00023065"/>
    </source>
</evidence>
<dbReference type="Pfam" id="PF13715">
    <property type="entry name" value="CarbopepD_reg_2"/>
    <property type="match status" value="1"/>
</dbReference>
<dbReference type="PROSITE" id="PS51257">
    <property type="entry name" value="PROKAR_LIPOPROTEIN"/>
    <property type="match status" value="1"/>
</dbReference>
<evidence type="ECO:0000256" key="8">
    <source>
        <dbReference type="ARBA" id="ARBA00023004"/>
    </source>
</evidence>
<feature type="domain" description="TonB-dependent receptor-like beta-barrel" evidence="17">
    <location>
        <begin position="375"/>
        <end position="758"/>
    </location>
</feature>
<dbReference type="PANTHER" id="PTHR32552:SF68">
    <property type="entry name" value="FERRICHROME OUTER MEMBRANE TRANSPORTER_PHAGE RECEPTOR"/>
    <property type="match status" value="1"/>
</dbReference>
<keyword evidence="11 14" id="KW-0472">Membrane</keyword>